<gene>
    <name evidence="1" type="ORF">MON38_08310</name>
</gene>
<dbReference type="AlphaFoldDB" id="A0A9X1VJF2"/>
<keyword evidence="2" id="KW-1185">Reference proteome</keyword>
<reference evidence="1" key="1">
    <citation type="submission" date="2022-03" db="EMBL/GenBank/DDBJ databases">
        <title>Bacterial whole genome sequence for Hymenobacter sp. DH14.</title>
        <authorList>
            <person name="Le V."/>
        </authorList>
    </citation>
    <scope>NUCLEOTIDE SEQUENCE</scope>
    <source>
        <strain evidence="1">DH14</strain>
    </source>
</reference>
<dbReference type="InterPro" id="IPR032577">
    <property type="entry name" value="DUF4920"/>
</dbReference>
<proteinExistence type="predicted"/>
<evidence type="ECO:0000313" key="2">
    <source>
        <dbReference type="Proteomes" id="UP001139193"/>
    </source>
</evidence>
<dbReference type="RefSeq" id="WP_241935696.1">
    <property type="nucleotide sequence ID" value="NZ_JALBGC010000002.1"/>
</dbReference>
<organism evidence="1 2">
    <name type="scientific">Hymenobacter cyanobacteriorum</name>
    <dbReference type="NCBI Taxonomy" id="2926463"/>
    <lineage>
        <taxon>Bacteria</taxon>
        <taxon>Pseudomonadati</taxon>
        <taxon>Bacteroidota</taxon>
        <taxon>Cytophagia</taxon>
        <taxon>Cytophagales</taxon>
        <taxon>Hymenobacteraceae</taxon>
        <taxon>Hymenobacter</taxon>
    </lineage>
</organism>
<comment type="caution">
    <text evidence="1">The sequence shown here is derived from an EMBL/GenBank/DDBJ whole genome shotgun (WGS) entry which is preliminary data.</text>
</comment>
<protein>
    <submittedName>
        <fullName evidence="1">DUF4920 domain-containing protein</fullName>
    </submittedName>
</protein>
<dbReference type="EMBL" id="JALBGC010000002">
    <property type="protein sequence ID" value="MCI1187421.1"/>
    <property type="molecule type" value="Genomic_DNA"/>
</dbReference>
<dbReference type="Proteomes" id="UP001139193">
    <property type="component" value="Unassembled WGS sequence"/>
</dbReference>
<sequence length="204" mass="21570">MKFLLSFVVVLVLILAYFRLFPSAPINPVLPVEQGQQEVNGHNADVPKGAGAMAPAAEGEEAEEAGAAAVAPAKPGQTYGAAITPAGALPMSALSTALGQRDSAQVKLVGKASAVCQAKGCWMTLPTADGKEMRVRFRDYAFFVPKDLSGHEVVVSGWAYRSTVPKSELQHYAKDAGKTDQEVAAINQDEQQLTFLADGVRVLN</sequence>
<accession>A0A9X1VJF2</accession>
<evidence type="ECO:0000313" key="1">
    <source>
        <dbReference type="EMBL" id="MCI1187421.1"/>
    </source>
</evidence>
<name>A0A9X1VJF2_9BACT</name>
<dbReference type="Pfam" id="PF16267">
    <property type="entry name" value="DUF4920"/>
    <property type="match status" value="1"/>
</dbReference>